<dbReference type="GO" id="GO:0009307">
    <property type="term" value="P:DNA restriction-modification system"/>
    <property type="evidence" value="ECO:0007669"/>
    <property type="project" value="InterPro"/>
</dbReference>
<name>A0AAE2YQW5_9PROT</name>
<dbReference type="AlphaFoldDB" id="A0AAE2YQW5"/>
<proteinExistence type="inferred from homology"/>
<dbReference type="Gene3D" id="3.40.50.150">
    <property type="entry name" value="Vaccinia Virus protein VP39"/>
    <property type="match status" value="1"/>
</dbReference>
<dbReference type="InterPro" id="IPR012327">
    <property type="entry name" value="MeTrfase_D12"/>
</dbReference>
<comment type="similarity">
    <text evidence="1">Belongs to the N(4)/N(6)-methyltransferase family.</text>
</comment>
<dbReference type="PIRSF" id="PIRSF000398">
    <property type="entry name" value="M_m6A_EcoRV"/>
    <property type="match status" value="1"/>
</dbReference>
<evidence type="ECO:0000256" key="1">
    <source>
        <dbReference type="ARBA" id="ARBA00006594"/>
    </source>
</evidence>
<dbReference type="EMBL" id="JAAXYO010000146">
    <property type="protein sequence ID" value="MBU2788383.1"/>
    <property type="molecule type" value="Genomic_DNA"/>
</dbReference>
<evidence type="ECO:0000313" key="9">
    <source>
        <dbReference type="Proteomes" id="UP001197378"/>
    </source>
</evidence>
<feature type="binding site" evidence="7">
    <location>
        <position position="71"/>
    </location>
    <ligand>
        <name>S-adenosyl-L-methionine</name>
        <dbReference type="ChEBI" id="CHEBI:59789"/>
    </ligand>
</feature>
<keyword evidence="9" id="KW-1185">Reference proteome</keyword>
<dbReference type="GO" id="GO:0006298">
    <property type="term" value="P:mismatch repair"/>
    <property type="evidence" value="ECO:0007669"/>
    <property type="project" value="TreeGrafter"/>
</dbReference>
<evidence type="ECO:0000256" key="2">
    <source>
        <dbReference type="ARBA" id="ARBA00011900"/>
    </source>
</evidence>
<dbReference type="GO" id="GO:0032259">
    <property type="term" value="P:methylation"/>
    <property type="evidence" value="ECO:0007669"/>
    <property type="project" value="UniProtKB-KW"/>
</dbReference>
<dbReference type="PANTHER" id="PTHR30481">
    <property type="entry name" value="DNA ADENINE METHYLASE"/>
    <property type="match status" value="1"/>
</dbReference>
<protein>
    <recommendedName>
        <fullName evidence="2">site-specific DNA-methyltransferase (adenine-specific)</fullName>
        <ecNumber evidence="2">2.1.1.72</ecNumber>
    </recommendedName>
</protein>
<dbReference type="Gene3D" id="1.10.1020.10">
    <property type="entry name" value="Adenine-specific Methyltransferase, Domain 2"/>
    <property type="match status" value="1"/>
</dbReference>
<keyword evidence="4" id="KW-0808">Transferase</keyword>
<dbReference type="SUPFAM" id="SSF53335">
    <property type="entry name" value="S-adenosyl-L-methionine-dependent methyltransferases"/>
    <property type="match status" value="1"/>
</dbReference>
<evidence type="ECO:0000256" key="4">
    <source>
        <dbReference type="ARBA" id="ARBA00022679"/>
    </source>
</evidence>
<evidence type="ECO:0000256" key="5">
    <source>
        <dbReference type="ARBA" id="ARBA00022691"/>
    </source>
</evidence>
<dbReference type="RefSeq" id="WP_215870309.1">
    <property type="nucleotide sequence ID" value="NZ_JAAXYO010000146.1"/>
</dbReference>
<dbReference type="InterPro" id="IPR023095">
    <property type="entry name" value="Ade_MeTrfase_dom_2"/>
</dbReference>
<evidence type="ECO:0000256" key="6">
    <source>
        <dbReference type="ARBA" id="ARBA00047942"/>
    </source>
</evidence>
<feature type="binding site" evidence="7">
    <location>
        <position position="27"/>
    </location>
    <ligand>
        <name>S-adenosyl-L-methionine</name>
        <dbReference type="ChEBI" id="CHEBI:59789"/>
    </ligand>
</feature>
<keyword evidence="5" id="KW-0949">S-adenosyl-L-methionine</keyword>
<reference evidence="8" key="1">
    <citation type="journal article" date="2021" name="ISME J.">
        <title>Genomic evolution of the class Acidithiobacillia: deep-branching Proteobacteria living in extreme acidic conditions.</title>
        <authorList>
            <person name="Moya-Beltran A."/>
            <person name="Beard S."/>
            <person name="Rojas-Villalobos C."/>
            <person name="Issotta F."/>
            <person name="Gallardo Y."/>
            <person name="Ulloa R."/>
            <person name="Giaveno A."/>
            <person name="Degli Esposti M."/>
            <person name="Johnson D.B."/>
            <person name="Quatrini R."/>
        </authorList>
    </citation>
    <scope>NUCLEOTIDE SEQUENCE</scope>
    <source>
        <strain evidence="8">VAN18-1</strain>
    </source>
</reference>
<dbReference type="Pfam" id="PF02086">
    <property type="entry name" value="MethyltransfD12"/>
    <property type="match status" value="1"/>
</dbReference>
<dbReference type="GO" id="GO:1904047">
    <property type="term" value="F:S-adenosyl-L-methionine binding"/>
    <property type="evidence" value="ECO:0007669"/>
    <property type="project" value="TreeGrafter"/>
</dbReference>
<evidence type="ECO:0000256" key="3">
    <source>
        <dbReference type="ARBA" id="ARBA00022603"/>
    </source>
</evidence>
<feature type="binding site" evidence="7">
    <location>
        <position position="23"/>
    </location>
    <ligand>
        <name>S-adenosyl-L-methionine</name>
        <dbReference type="ChEBI" id="CHEBI:59789"/>
    </ligand>
</feature>
<organism evidence="8 9">
    <name type="scientific">Igneacidithiobacillus copahuensis</name>
    <dbReference type="NCBI Taxonomy" id="2724909"/>
    <lineage>
        <taxon>Bacteria</taxon>
        <taxon>Pseudomonadati</taxon>
        <taxon>Pseudomonadota</taxon>
        <taxon>Acidithiobacillia</taxon>
        <taxon>Acidithiobacillales</taxon>
        <taxon>Acidithiobacillaceae</taxon>
        <taxon>Igneacidithiobacillus</taxon>
    </lineage>
</organism>
<sequence>MTATATAPFLTGRAGTVEPPFPWLGGKRRLAREINALLPPPSPTLTYVEPFFGAGAIFFSRKPQGAEVINDKNREIINFFQVLRDDGENLVRYLQNVPYSRDLFYELRNRISDDATPLERAARFFYLARSTFAGQSTGRTPSWAFARVDNRARSMSLVVDNELLRVRDRLRHAYIENDDGVRVIERFDGPDTILYCDPPYVAEKRSYGGYEHEFGTDDHVRLLSVLKNAQGYVAISGYPSELYADLLEHDGWEWRDFALRCKANQSSGRQDWEDMDRVERVWLNPRLAEWNRTHSSRLVSLDLFGDGAE</sequence>
<keyword evidence="3 8" id="KW-0489">Methyltransferase</keyword>
<comment type="caution">
    <text evidence="8">The sequence shown here is derived from an EMBL/GenBank/DDBJ whole genome shotgun (WGS) entry which is preliminary data.</text>
</comment>
<dbReference type="GO" id="GO:0009007">
    <property type="term" value="F:site-specific DNA-methyltransferase (adenine-specific) activity"/>
    <property type="evidence" value="ECO:0007669"/>
    <property type="project" value="UniProtKB-EC"/>
</dbReference>
<comment type="catalytic activity">
    <reaction evidence="6">
        <text>a 2'-deoxyadenosine in DNA + S-adenosyl-L-methionine = an N(6)-methyl-2'-deoxyadenosine in DNA + S-adenosyl-L-homocysteine + H(+)</text>
        <dbReference type="Rhea" id="RHEA:15197"/>
        <dbReference type="Rhea" id="RHEA-COMP:12418"/>
        <dbReference type="Rhea" id="RHEA-COMP:12419"/>
        <dbReference type="ChEBI" id="CHEBI:15378"/>
        <dbReference type="ChEBI" id="CHEBI:57856"/>
        <dbReference type="ChEBI" id="CHEBI:59789"/>
        <dbReference type="ChEBI" id="CHEBI:90615"/>
        <dbReference type="ChEBI" id="CHEBI:90616"/>
        <dbReference type="EC" id="2.1.1.72"/>
    </reaction>
</comment>
<accession>A0AAE2YQW5</accession>
<evidence type="ECO:0000256" key="7">
    <source>
        <dbReference type="PIRSR" id="PIRSR000398-1"/>
    </source>
</evidence>
<dbReference type="PANTHER" id="PTHR30481:SF4">
    <property type="entry name" value="SITE-SPECIFIC DNA-METHYLTRANSFERASE (ADENINE-SPECIFIC)"/>
    <property type="match status" value="1"/>
</dbReference>
<dbReference type="GO" id="GO:0043565">
    <property type="term" value="F:sequence-specific DNA binding"/>
    <property type="evidence" value="ECO:0007669"/>
    <property type="project" value="TreeGrafter"/>
</dbReference>
<dbReference type="InterPro" id="IPR012263">
    <property type="entry name" value="M_m6A_EcoRV"/>
</dbReference>
<gene>
    <name evidence="8" type="ORF">HFQ13_09240</name>
</gene>
<feature type="binding site" evidence="7">
    <location>
        <position position="197"/>
    </location>
    <ligand>
        <name>S-adenosyl-L-methionine</name>
        <dbReference type="ChEBI" id="CHEBI:59789"/>
    </ligand>
</feature>
<dbReference type="PRINTS" id="PR00505">
    <property type="entry name" value="D12N6MTFRASE"/>
</dbReference>
<dbReference type="EC" id="2.1.1.72" evidence="2"/>
<evidence type="ECO:0000313" key="8">
    <source>
        <dbReference type="EMBL" id="MBU2788383.1"/>
    </source>
</evidence>
<dbReference type="InterPro" id="IPR029063">
    <property type="entry name" value="SAM-dependent_MTases_sf"/>
</dbReference>
<dbReference type="Proteomes" id="UP001197378">
    <property type="component" value="Unassembled WGS sequence"/>
</dbReference>